<evidence type="ECO:0000256" key="2">
    <source>
        <dbReference type="SAM" id="MobiDB-lite"/>
    </source>
</evidence>
<feature type="region of interest" description="Disordered" evidence="2">
    <location>
        <begin position="144"/>
        <end position="387"/>
    </location>
</feature>
<feature type="compositionally biased region" description="Polar residues" evidence="2">
    <location>
        <begin position="159"/>
        <end position="177"/>
    </location>
</feature>
<name>A0ABT4HKC2_MYCIR</name>
<reference evidence="3" key="1">
    <citation type="submission" date="2022-12" db="EMBL/GenBank/DDBJ databases">
        <title>Whole genome sequence of Mycolicibacterium iranicum strain SBH312.</title>
        <authorList>
            <person name="Jani J."/>
            <person name="Arifin Mustapha Z."/>
            <person name="Ahmed K."/>
            <person name="Kai Ling C."/>
        </authorList>
    </citation>
    <scope>NUCLEOTIDE SEQUENCE</scope>
    <source>
        <strain evidence="3">SBH312</strain>
    </source>
</reference>
<sequence>MSIAFVGAGAASQTAEQKAYTDGNAYQALLPEGFEKQVEAAFRVAGMAADIAAALSKAGAETNVVAQGVMSAKIHITVTVAVAEALIAAKKAEIAALQAASLRPEIRAMRIQQLRSEIEQIINEAKSDIKAMYNGIYTPTAPPSPGLSPLIHRGPSMDAGTSVTPASTGRGTTSMLDNPTPGRGVTSAGESQPPSGQDARNDALAESGTERGTTVPGESLDPGQADALGDSRGTTSAPSSPSIEQAPVAMPPSMGAPSASGGGSAGGLSGAMPKMSGGGLSSAGGSGLSSPGGGLSSGGSGLSGLSGGGAPSAPAAPPAPTPTQQFLSGVGQGFSSASPSTVASGASAAGAQPFKPAPGSTIPAGPPPAASSAMSAPTSSSAGPVAAPAAPAASAAPMGGVPAAAGPMPMTAPPPAGTPSVAPPPAAPAPAAPVAPAPAAPAPSQPPPVMGLGGQNVAAKLAKMGTTAVGEGLRSSDEFNAAVVLVAALNDPAVGVVCEWACAVFQQPGEAAARFVVASREGLSWIPPGVYMPDGVTVASLDESVPYATRQLWRGMKPPARVLAAYAKAIEEQPRIVVARKWLGLQGLFGRGTVLAADDETVVSPNPVLNPDGRHRLELASPDRWWAQVQAIPDADIATRIRDLAGHVAQAHDAAFGVHDADSQNFGGRALRVAAVEQIGRPGGEAVWHAVEQQMHWTRAQIMTAPIAAPEPLYEGWNNDLIAAEQMLRGWEVLWLAQRAATRATLADMTYAAAAALM</sequence>
<feature type="compositionally biased region" description="Polar residues" evidence="2">
    <location>
        <begin position="232"/>
        <end position="243"/>
    </location>
</feature>
<keyword evidence="1" id="KW-0175">Coiled coil</keyword>
<protein>
    <recommendedName>
        <fullName evidence="5">Secretion protein EspK</fullName>
    </recommendedName>
</protein>
<gene>
    <name evidence="3" type="ORF">OY187_21640</name>
</gene>
<evidence type="ECO:0000256" key="1">
    <source>
        <dbReference type="SAM" id="Coils"/>
    </source>
</evidence>
<comment type="caution">
    <text evidence="3">The sequence shown here is derived from an EMBL/GenBank/DDBJ whole genome shotgun (WGS) entry which is preliminary data.</text>
</comment>
<feature type="compositionally biased region" description="Pro residues" evidence="2">
    <location>
        <begin position="410"/>
        <end position="449"/>
    </location>
</feature>
<feature type="compositionally biased region" description="Gly residues" evidence="2">
    <location>
        <begin position="276"/>
        <end position="310"/>
    </location>
</feature>
<proteinExistence type="predicted"/>
<feature type="compositionally biased region" description="Gly residues" evidence="2">
    <location>
        <begin position="260"/>
        <end position="269"/>
    </location>
</feature>
<evidence type="ECO:0008006" key="5">
    <source>
        <dbReference type="Google" id="ProtNLM"/>
    </source>
</evidence>
<keyword evidence="4" id="KW-1185">Reference proteome</keyword>
<dbReference type="RefSeq" id="WP_268787178.1">
    <property type="nucleotide sequence ID" value="NZ_JAPQYE010000011.1"/>
</dbReference>
<evidence type="ECO:0000313" key="3">
    <source>
        <dbReference type="EMBL" id="MCZ0730657.1"/>
    </source>
</evidence>
<organism evidence="3 4">
    <name type="scientific">Mycolicibacterium iranicum</name>
    <name type="common">Mycobacterium iranicum</name>
    <dbReference type="NCBI Taxonomy" id="912594"/>
    <lineage>
        <taxon>Bacteria</taxon>
        <taxon>Bacillati</taxon>
        <taxon>Actinomycetota</taxon>
        <taxon>Actinomycetes</taxon>
        <taxon>Mycobacteriales</taxon>
        <taxon>Mycobacteriaceae</taxon>
        <taxon>Mycolicibacterium</taxon>
    </lineage>
</organism>
<feature type="coiled-coil region" evidence="1">
    <location>
        <begin position="80"/>
        <end position="131"/>
    </location>
</feature>
<accession>A0ABT4HKC2</accession>
<dbReference type="Proteomes" id="UP001084650">
    <property type="component" value="Unassembled WGS sequence"/>
</dbReference>
<evidence type="ECO:0000313" key="4">
    <source>
        <dbReference type="Proteomes" id="UP001084650"/>
    </source>
</evidence>
<feature type="region of interest" description="Disordered" evidence="2">
    <location>
        <begin position="409"/>
        <end position="451"/>
    </location>
</feature>
<feature type="compositionally biased region" description="Low complexity" evidence="2">
    <location>
        <begin position="246"/>
        <end position="259"/>
    </location>
</feature>
<dbReference type="EMBL" id="JAPQYE010000011">
    <property type="protein sequence ID" value="MCZ0730657.1"/>
    <property type="molecule type" value="Genomic_DNA"/>
</dbReference>
<feature type="compositionally biased region" description="Low complexity" evidence="2">
    <location>
        <begin position="370"/>
        <end position="387"/>
    </location>
</feature>
<feature type="compositionally biased region" description="Low complexity" evidence="2">
    <location>
        <begin position="333"/>
        <end position="363"/>
    </location>
</feature>